<organism evidence="1">
    <name type="scientific">Siphoviridae sp. ctP0x5</name>
    <dbReference type="NCBI Taxonomy" id="2827863"/>
    <lineage>
        <taxon>Viruses</taxon>
        <taxon>Duplodnaviria</taxon>
        <taxon>Heunggongvirae</taxon>
        <taxon>Uroviricota</taxon>
        <taxon>Caudoviricetes</taxon>
    </lineage>
</organism>
<name>A0A8S5TG58_9CAUD</name>
<proteinExistence type="predicted"/>
<evidence type="ECO:0000313" key="1">
    <source>
        <dbReference type="EMBL" id="DAF61967.1"/>
    </source>
</evidence>
<accession>A0A8S5TG58</accession>
<reference evidence="1" key="1">
    <citation type="journal article" date="2021" name="Proc. Natl. Acad. Sci. U.S.A.">
        <title>A Catalog of Tens of Thousands of Viruses from Human Metagenomes Reveals Hidden Associations with Chronic Diseases.</title>
        <authorList>
            <person name="Tisza M.J."/>
            <person name="Buck C.B."/>
        </authorList>
    </citation>
    <scope>NUCLEOTIDE SEQUENCE</scope>
    <source>
        <strain evidence="1">CtP0x5</strain>
    </source>
</reference>
<dbReference type="EMBL" id="BK032818">
    <property type="protein sequence ID" value="DAF61967.1"/>
    <property type="molecule type" value="Genomic_DNA"/>
</dbReference>
<protein>
    <submittedName>
        <fullName evidence="1">Uncharacterized protein</fullName>
    </submittedName>
</protein>
<sequence length="38" mass="4470">MIVYIIAYTLIIVNTNYCRDYKNLVKCIYQGGFYANNT</sequence>